<accession>A0A2N0NH57</accession>
<reference evidence="1 2" key="1">
    <citation type="submission" date="2016-04" db="EMBL/GenBank/DDBJ databases">
        <title>Genome analyses suggest a sexual origin of heterokaryosis in a supposedly ancient asexual fungus.</title>
        <authorList>
            <person name="Ropars J."/>
            <person name="Sedzielewska K."/>
            <person name="Noel J."/>
            <person name="Charron P."/>
            <person name="Farinelli L."/>
            <person name="Marton T."/>
            <person name="Kruger M."/>
            <person name="Pelin A."/>
            <person name="Brachmann A."/>
            <person name="Corradi N."/>
        </authorList>
    </citation>
    <scope>NUCLEOTIDE SEQUENCE [LARGE SCALE GENOMIC DNA]</scope>
    <source>
        <strain evidence="1 2">A5</strain>
    </source>
</reference>
<dbReference type="Proteomes" id="UP000232722">
    <property type="component" value="Unassembled WGS sequence"/>
</dbReference>
<dbReference type="VEuPathDB" id="FungiDB:FUN_021382"/>
<evidence type="ECO:0008006" key="3">
    <source>
        <dbReference type="Google" id="ProtNLM"/>
    </source>
</evidence>
<evidence type="ECO:0000313" key="2">
    <source>
        <dbReference type="Proteomes" id="UP000232722"/>
    </source>
</evidence>
<dbReference type="VEuPathDB" id="FungiDB:RhiirFUN_004173"/>
<proteinExistence type="predicted"/>
<reference evidence="1 2" key="2">
    <citation type="submission" date="2017-09" db="EMBL/GenBank/DDBJ databases">
        <title>Extensive intraspecific genome diversity in a model arbuscular mycorrhizal fungus.</title>
        <authorList>
            <person name="Chen E.C."/>
            <person name="Morin E."/>
            <person name="Beaudet D."/>
            <person name="Noel J."/>
            <person name="Ndikumana S."/>
            <person name="Charron P."/>
            <person name="St-Onge C."/>
            <person name="Giorgi J."/>
            <person name="Grigoriev I.V."/>
            <person name="Roux C."/>
            <person name="Martin F.M."/>
            <person name="Corradi N."/>
        </authorList>
    </citation>
    <scope>NUCLEOTIDE SEQUENCE [LARGE SCALE GENOMIC DNA]</scope>
    <source>
        <strain evidence="1 2">A5</strain>
    </source>
</reference>
<sequence length="412" mass="48776">MWLNGRLNGYDYNRCHPNCDIESEENNENNFEESDECESDIDETINETIEAEEEFIFNFENIPNFILYNPESDQTTVIDIRPISVNCNTLQFPDTAYAEFMELVLTHHLSNSAGNSVLKWFRKHYLRNDVILPTNVKQGHNFIYSMNIEHLSYLKTKVLEYEDEEYYLYHRPIFDAVKELLSNADILKHCKWEFIAEYNEQHERIYGEQWTGLWWKRAQNSLGTTGFKKILSIILYSDATTLDHLGKSSEHPVYLSLGNIPIWRRNKRDAKVLLGILPKLKSHHNRKNNKANFISAKRILYQHCFDIMTEPIFKSNGLDIKMNNQIIWAFPFLSEFIGDLPEDAALTLTYNSSRCKRPCHICIITINDLNNPNFPQSQIELRTPYNMQFILNENYCHEYSIHPMRNIFWKFW</sequence>
<comment type="caution">
    <text evidence="1">The sequence shown here is derived from an EMBL/GenBank/DDBJ whole genome shotgun (WGS) entry which is preliminary data.</text>
</comment>
<dbReference type="Pfam" id="PF18759">
    <property type="entry name" value="Plavaka"/>
    <property type="match status" value="1"/>
</dbReference>
<dbReference type="EMBL" id="LLXJ01007055">
    <property type="protein sequence ID" value="PKB93885.1"/>
    <property type="molecule type" value="Genomic_DNA"/>
</dbReference>
<dbReference type="AlphaFoldDB" id="A0A2N0NH57"/>
<name>A0A2N0NH57_9GLOM</name>
<gene>
    <name evidence="1" type="ORF">RhiirA5_440079</name>
</gene>
<dbReference type="VEuPathDB" id="FungiDB:RhiirA1_500641"/>
<protein>
    <recommendedName>
        <fullName evidence="3">Zn-finger domain-containing protein</fullName>
    </recommendedName>
</protein>
<organism evidence="1 2">
    <name type="scientific">Rhizophagus irregularis</name>
    <dbReference type="NCBI Taxonomy" id="588596"/>
    <lineage>
        <taxon>Eukaryota</taxon>
        <taxon>Fungi</taxon>
        <taxon>Fungi incertae sedis</taxon>
        <taxon>Mucoromycota</taxon>
        <taxon>Glomeromycotina</taxon>
        <taxon>Glomeromycetes</taxon>
        <taxon>Glomerales</taxon>
        <taxon>Glomeraceae</taxon>
        <taxon>Rhizophagus</taxon>
    </lineage>
</organism>
<dbReference type="InterPro" id="IPR041078">
    <property type="entry name" value="Plavaka"/>
</dbReference>
<evidence type="ECO:0000313" key="1">
    <source>
        <dbReference type="EMBL" id="PKB93885.1"/>
    </source>
</evidence>